<dbReference type="Pfam" id="PF13810">
    <property type="entry name" value="DUF4185"/>
    <property type="match status" value="1"/>
</dbReference>
<dbReference type="InterPro" id="IPR025442">
    <property type="entry name" value="DUF4185"/>
</dbReference>
<organism evidence="2 3">
    <name type="scientific">Brachybacterium kimchii</name>
    <dbReference type="NCBI Taxonomy" id="2942909"/>
    <lineage>
        <taxon>Bacteria</taxon>
        <taxon>Bacillati</taxon>
        <taxon>Actinomycetota</taxon>
        <taxon>Actinomycetes</taxon>
        <taxon>Micrococcales</taxon>
        <taxon>Dermabacteraceae</taxon>
        <taxon>Brachybacterium</taxon>
    </lineage>
</organism>
<accession>A0ABY4N2X8</accession>
<feature type="domain" description="DUF4185" evidence="1">
    <location>
        <begin position="146"/>
        <end position="261"/>
    </location>
</feature>
<keyword evidence="3" id="KW-1185">Reference proteome</keyword>
<proteinExistence type="predicted"/>
<protein>
    <submittedName>
        <fullName evidence="2">DUF4185 domain-containing protein</fullName>
    </submittedName>
</protein>
<gene>
    <name evidence="2" type="ORF">M4486_14990</name>
</gene>
<name>A0ABY4N2X8_9MICO</name>
<dbReference type="Proteomes" id="UP001055868">
    <property type="component" value="Chromosome"/>
</dbReference>
<sequence>MTSGAWSGADSTYSVPLADGSIAWLFSDTFYGDVSEDGTRSEDTPFLHNSVVVQSAADSSRLRTVVGTDGDGAPTSLVPALSDDAWCWFGAGRLSPESHLQVTALSFEKTGDGPLDFAWRGTELVTVDLEAGEVTDRAGLPSEAGIQWSGWLQERAGTTYVYGVKDGDAKTLHVAEVPSESLTDLETWRFWDGQDWSSSEKKAATIREDVANEISVTPWEHGFLLLTQDTSEPYGNRIVASTSCRPQGPFGDASLLARMTETGPEGTYGDENIYAYNAHEHPELRDGRSLLVSYNVNSLEPDDLYADASIYRPRFLRIEI</sequence>
<evidence type="ECO:0000313" key="2">
    <source>
        <dbReference type="EMBL" id="UQN28920.1"/>
    </source>
</evidence>
<evidence type="ECO:0000313" key="3">
    <source>
        <dbReference type="Proteomes" id="UP001055868"/>
    </source>
</evidence>
<dbReference type="EMBL" id="CP097218">
    <property type="protein sequence ID" value="UQN28920.1"/>
    <property type="molecule type" value="Genomic_DNA"/>
</dbReference>
<reference evidence="2" key="1">
    <citation type="submission" date="2022-05" db="EMBL/GenBank/DDBJ databases">
        <title>Genomic analysis of Brachybacterium sp. CBA3104.</title>
        <authorList>
            <person name="Roh S.W."/>
            <person name="Kim Y.B."/>
            <person name="Kim Y."/>
        </authorList>
    </citation>
    <scope>NUCLEOTIDE SEQUENCE</scope>
    <source>
        <strain evidence="2">CBA3104</strain>
    </source>
</reference>
<dbReference type="RefSeq" id="WP_249478085.1">
    <property type="nucleotide sequence ID" value="NZ_CP097218.1"/>
</dbReference>
<evidence type="ECO:0000259" key="1">
    <source>
        <dbReference type="Pfam" id="PF13810"/>
    </source>
</evidence>